<accession>A0ABQ8LCF8</accession>
<dbReference type="InterPro" id="IPR012337">
    <property type="entry name" value="RNaseH-like_sf"/>
</dbReference>
<dbReference type="SUPFAM" id="SSF53098">
    <property type="entry name" value="Ribonuclease H-like"/>
    <property type="match status" value="1"/>
</dbReference>
<evidence type="ECO:0000256" key="1">
    <source>
        <dbReference type="ARBA" id="ARBA00022723"/>
    </source>
</evidence>
<dbReference type="InterPro" id="IPR052035">
    <property type="entry name" value="ZnF_BED_domain_contain"/>
</dbReference>
<gene>
    <name evidence="8" type="ORF">H4Q32_029448</name>
</gene>
<evidence type="ECO:0000256" key="4">
    <source>
        <dbReference type="ARBA" id="ARBA00023015"/>
    </source>
</evidence>
<comment type="caution">
    <text evidence="8">The sequence shown here is derived from an EMBL/GenBank/DDBJ whole genome shotgun (WGS) entry which is preliminary data.</text>
</comment>
<dbReference type="Pfam" id="PF02892">
    <property type="entry name" value="zf-BED"/>
    <property type="match status" value="1"/>
</dbReference>
<evidence type="ECO:0000313" key="9">
    <source>
        <dbReference type="Proteomes" id="UP000830375"/>
    </source>
</evidence>
<keyword evidence="4" id="KW-0805">Transcription regulation</keyword>
<reference evidence="8 9" key="1">
    <citation type="submission" date="2022-01" db="EMBL/GenBank/DDBJ databases">
        <title>A high-quality chromosome-level genome assembly of rohu carp, Labeo rohita.</title>
        <authorList>
            <person name="Arick M.A. II"/>
            <person name="Hsu C.-Y."/>
            <person name="Magbanua Z."/>
            <person name="Pechanova O."/>
            <person name="Grover C."/>
            <person name="Miller E."/>
            <person name="Thrash A."/>
            <person name="Ezzel L."/>
            <person name="Alam S."/>
            <person name="Benzie J."/>
            <person name="Hamilton M."/>
            <person name="Karsi A."/>
            <person name="Lawrence M.L."/>
            <person name="Peterson D.G."/>
        </authorList>
    </citation>
    <scope>NUCLEOTIDE SEQUENCE [LARGE SCALE GENOMIC DNA]</scope>
    <source>
        <strain evidence="9">BAU-BD-2019</strain>
        <tissue evidence="8">Blood</tissue>
    </source>
</reference>
<keyword evidence="9" id="KW-1185">Reference proteome</keyword>
<dbReference type="SMART" id="SM00614">
    <property type="entry name" value="ZnF_BED"/>
    <property type="match status" value="1"/>
</dbReference>
<evidence type="ECO:0000256" key="6">
    <source>
        <dbReference type="PROSITE-ProRule" id="PRU00027"/>
    </source>
</evidence>
<name>A0ABQ8LCF8_LABRO</name>
<evidence type="ECO:0000256" key="2">
    <source>
        <dbReference type="ARBA" id="ARBA00022771"/>
    </source>
</evidence>
<keyword evidence="1" id="KW-0479">Metal-binding</keyword>
<dbReference type="EMBL" id="JACTAM010000245">
    <property type="protein sequence ID" value="KAI2647592.1"/>
    <property type="molecule type" value="Genomic_DNA"/>
</dbReference>
<dbReference type="PROSITE" id="PS50808">
    <property type="entry name" value="ZF_BED"/>
    <property type="match status" value="1"/>
</dbReference>
<dbReference type="PANTHER" id="PTHR46481:SF9">
    <property type="entry name" value="ZINC FINGER BED DOMAIN-CONTAINING PROTEIN 1-LIKE"/>
    <property type="match status" value="1"/>
</dbReference>
<keyword evidence="2 6" id="KW-0863">Zinc-finger</keyword>
<dbReference type="InterPro" id="IPR036236">
    <property type="entry name" value="Znf_C2H2_sf"/>
</dbReference>
<dbReference type="Proteomes" id="UP000830375">
    <property type="component" value="Unassembled WGS sequence"/>
</dbReference>
<sequence length="465" mass="53677">MDAGQNKNDLVPKRNSTSVVWEYFGFRREDVSQSKVICKTCEMIIPTKRSNTTNLFQHLKQRHKKLHDQCMSTKSIETNKCTHQSQPEQTEQVSIVQAFASAVPYEKGSKRHKEITDAITYHICKDMMPTHIVSKDGFRRLIQTLDKRYQLPSRTHFTRFAIPEMYEKCKAGVEHELKQVKYFATTTDMWSSRTMEPYMSLTVHYVNDNFEMKSRCLQTAFFPEDHTGENISEGLKEALASWGLCEEQQVSITTDNGTNIVKAVTLNNWTRLQCFGHRLHLAIANGLCKKLVGHFSHSWKKKKMLAEAQEELQLPQHALITSCPTRWGSMQQMIERVLEQQRALSQVLSADRKTRHLVPQWQDTDVLESVSKALRPLQEFTDALSSENYISVSYVKPVLHLLNTKILAVEDEDTDLTKTIKSKILNYINKHYEDETTQELLDTATFLDSKPATLMRINFQTLRPG</sequence>
<evidence type="ECO:0000256" key="5">
    <source>
        <dbReference type="ARBA" id="ARBA00023163"/>
    </source>
</evidence>
<dbReference type="SUPFAM" id="SSF57667">
    <property type="entry name" value="beta-beta-alpha zinc fingers"/>
    <property type="match status" value="1"/>
</dbReference>
<evidence type="ECO:0000313" key="8">
    <source>
        <dbReference type="EMBL" id="KAI2647592.1"/>
    </source>
</evidence>
<dbReference type="GO" id="GO:0016874">
    <property type="term" value="F:ligase activity"/>
    <property type="evidence" value="ECO:0007669"/>
    <property type="project" value="UniProtKB-KW"/>
</dbReference>
<protein>
    <submittedName>
        <fullName evidence="8">E3 SUMO-protein ligase ZBED1</fullName>
    </submittedName>
</protein>
<dbReference type="InterPro" id="IPR003656">
    <property type="entry name" value="Znf_BED"/>
</dbReference>
<evidence type="ECO:0000256" key="3">
    <source>
        <dbReference type="ARBA" id="ARBA00022833"/>
    </source>
</evidence>
<organism evidence="8 9">
    <name type="scientific">Labeo rohita</name>
    <name type="common">Indian major carp</name>
    <name type="synonym">Cyprinus rohita</name>
    <dbReference type="NCBI Taxonomy" id="84645"/>
    <lineage>
        <taxon>Eukaryota</taxon>
        <taxon>Metazoa</taxon>
        <taxon>Chordata</taxon>
        <taxon>Craniata</taxon>
        <taxon>Vertebrata</taxon>
        <taxon>Euteleostomi</taxon>
        <taxon>Actinopterygii</taxon>
        <taxon>Neopterygii</taxon>
        <taxon>Teleostei</taxon>
        <taxon>Ostariophysi</taxon>
        <taxon>Cypriniformes</taxon>
        <taxon>Cyprinidae</taxon>
        <taxon>Labeoninae</taxon>
        <taxon>Labeonini</taxon>
        <taxon>Labeo</taxon>
    </lineage>
</organism>
<dbReference type="PANTHER" id="PTHR46481">
    <property type="entry name" value="ZINC FINGER BED DOMAIN-CONTAINING PROTEIN 4"/>
    <property type="match status" value="1"/>
</dbReference>
<keyword evidence="3" id="KW-0862">Zinc</keyword>
<proteinExistence type="predicted"/>
<keyword evidence="5" id="KW-0804">Transcription</keyword>
<feature type="domain" description="BED-type" evidence="7">
    <location>
        <begin position="15"/>
        <end position="70"/>
    </location>
</feature>
<dbReference type="SUPFAM" id="SSF140996">
    <property type="entry name" value="Hermes dimerisation domain"/>
    <property type="match status" value="1"/>
</dbReference>
<dbReference type="Gene3D" id="1.10.10.1070">
    <property type="entry name" value="Zinc finger, BED domain-containing"/>
    <property type="match status" value="1"/>
</dbReference>
<evidence type="ECO:0000259" key="7">
    <source>
        <dbReference type="PROSITE" id="PS50808"/>
    </source>
</evidence>
<keyword evidence="8" id="KW-0436">Ligase</keyword>